<name>A0ABX3BNB6_9PAST</name>
<organism evidence="1 2">
    <name type="scientific">Haemophilus quentini</name>
    <dbReference type="NCBI Taxonomy" id="123834"/>
    <lineage>
        <taxon>Bacteria</taxon>
        <taxon>Pseudomonadati</taxon>
        <taxon>Pseudomonadota</taxon>
        <taxon>Gammaproteobacteria</taxon>
        <taxon>Pasteurellales</taxon>
        <taxon>Pasteurellaceae</taxon>
        <taxon>Haemophilus</taxon>
    </lineage>
</organism>
<comment type="caution">
    <text evidence="1">The sequence shown here is derived from an EMBL/GenBank/DDBJ whole genome shotgun (WGS) entry which is preliminary data.</text>
</comment>
<reference evidence="1 2" key="1">
    <citation type="submission" date="2016-08" db="EMBL/GenBank/DDBJ databases">
        <authorList>
            <person name="Eshaghi A."/>
            <person name="Soares D."/>
            <person name="Kus J."/>
            <person name="Richardson D."/>
            <person name="Li A."/>
            <person name="Patel S.N."/>
        </authorList>
    </citation>
    <scope>NUCLEOTIDE SEQUENCE [LARGE SCALE GENOMIC DNA]</scope>
    <source>
        <strain evidence="1 2">C860</strain>
    </source>
</reference>
<dbReference type="RefSeq" id="WP_044232891.1">
    <property type="nucleotide sequence ID" value="NZ_MCII02000018.1"/>
</dbReference>
<keyword evidence="2" id="KW-1185">Reference proteome</keyword>
<dbReference type="EMBL" id="MDJC01000023">
    <property type="protein sequence ID" value="OEY75975.1"/>
    <property type="molecule type" value="Genomic_DNA"/>
</dbReference>
<accession>A0ABX3BNB6</accession>
<protein>
    <submittedName>
        <fullName evidence="1">Uncharacterized protein</fullName>
    </submittedName>
</protein>
<sequence length="124" mass="14048">MLVFFRWMFSNHISLFEAHDYANGKPLIRNNLLKSTKEVGYLFFSAGATTGMPILPIIGLGVTVDWAKDSGNYDIVKTTGSNILSLGLENKFGRYTGFPLIKEAMTNSFEKYYEQLKEANKHEK</sequence>
<evidence type="ECO:0000313" key="2">
    <source>
        <dbReference type="Proteomes" id="UP000175677"/>
    </source>
</evidence>
<proteinExistence type="predicted"/>
<dbReference type="Proteomes" id="UP000175677">
    <property type="component" value="Unassembled WGS sequence"/>
</dbReference>
<gene>
    <name evidence="1" type="ORF">BFQ30_01680</name>
</gene>
<evidence type="ECO:0000313" key="1">
    <source>
        <dbReference type="EMBL" id="OEY75975.1"/>
    </source>
</evidence>